<protein>
    <submittedName>
        <fullName evidence="5">ATP-binding cassette domain-containing protein</fullName>
    </submittedName>
</protein>
<gene>
    <name evidence="5" type="ORF">O4J56_09405</name>
</gene>
<dbReference type="InterPro" id="IPR003439">
    <property type="entry name" value="ABC_transporter-like_ATP-bd"/>
</dbReference>
<dbReference type="Pfam" id="PF00005">
    <property type="entry name" value="ABC_tran"/>
    <property type="match status" value="1"/>
</dbReference>
<dbReference type="InterPro" id="IPR027417">
    <property type="entry name" value="P-loop_NTPase"/>
</dbReference>
<keyword evidence="5" id="KW-0547">Nucleotide-binding</keyword>
<name>A0ABT4U1M1_9ACTN</name>
<proteinExistence type="inferred from homology"/>
<evidence type="ECO:0000313" key="6">
    <source>
        <dbReference type="Proteomes" id="UP001527866"/>
    </source>
</evidence>
<dbReference type="GO" id="GO:0005524">
    <property type="term" value="F:ATP binding"/>
    <property type="evidence" value="ECO:0007669"/>
    <property type="project" value="UniProtKB-KW"/>
</dbReference>
<dbReference type="SUPFAM" id="SSF52540">
    <property type="entry name" value="P-loop containing nucleoside triphosphate hydrolases"/>
    <property type="match status" value="1"/>
</dbReference>
<keyword evidence="5" id="KW-0067">ATP-binding</keyword>
<evidence type="ECO:0000256" key="3">
    <source>
        <dbReference type="SAM" id="MobiDB-lite"/>
    </source>
</evidence>
<evidence type="ECO:0000256" key="1">
    <source>
        <dbReference type="ARBA" id="ARBA00005417"/>
    </source>
</evidence>
<evidence type="ECO:0000259" key="4">
    <source>
        <dbReference type="PROSITE" id="PS50893"/>
    </source>
</evidence>
<dbReference type="Proteomes" id="UP001527866">
    <property type="component" value="Unassembled WGS sequence"/>
</dbReference>
<reference evidence="5 6" key="1">
    <citation type="submission" date="2023-01" db="EMBL/GenBank/DDBJ databases">
        <title>Draft genome sequence of Nocardiopsis sp. RSe5-2 isolated from halophytes.</title>
        <authorList>
            <person name="Duangmal K."/>
            <person name="Chantavorakit T."/>
        </authorList>
    </citation>
    <scope>NUCLEOTIDE SEQUENCE [LARGE SCALE GENOMIC DNA]</scope>
    <source>
        <strain evidence="5 6">RSe5-2</strain>
    </source>
</reference>
<evidence type="ECO:0000256" key="2">
    <source>
        <dbReference type="ARBA" id="ARBA00022448"/>
    </source>
</evidence>
<dbReference type="Gene3D" id="3.40.50.300">
    <property type="entry name" value="P-loop containing nucleotide triphosphate hydrolases"/>
    <property type="match status" value="1"/>
</dbReference>
<sequence length="259" mass="26933">MRTATGARVQAQGLGLRTGQGTVYAGVDLDAAPGSLTVVRADSGGGRTSLLLTLAGRMRPTSGSLAVDGHKLPRNARKVRGMAALALCEGVNDLDERLRVAEHLRERLLMRFRPAPRSITGPALAAAGLDGLDTQRLVGDLSMAETRRLGVALALLDEPRLVLVDNADTGLGPEQRRAFFKRLRTVADTGPTIVAACADAEAARGLADVVEIGEAGPPPEGRHHAGRLPVVDPRADGEDDAPADASPAASPNRSAKETA</sequence>
<organism evidence="5 6">
    <name type="scientific">Nocardiopsis endophytica</name>
    <dbReference type="NCBI Taxonomy" id="3018445"/>
    <lineage>
        <taxon>Bacteria</taxon>
        <taxon>Bacillati</taxon>
        <taxon>Actinomycetota</taxon>
        <taxon>Actinomycetes</taxon>
        <taxon>Streptosporangiales</taxon>
        <taxon>Nocardiopsidaceae</taxon>
        <taxon>Nocardiopsis</taxon>
    </lineage>
</organism>
<keyword evidence="2" id="KW-0813">Transport</keyword>
<comment type="similarity">
    <text evidence="1">Belongs to the ABC transporter superfamily.</text>
</comment>
<keyword evidence="6" id="KW-1185">Reference proteome</keyword>
<feature type="compositionally biased region" description="Low complexity" evidence="3">
    <location>
        <begin position="243"/>
        <end position="253"/>
    </location>
</feature>
<feature type="domain" description="ABC transporter" evidence="4">
    <location>
        <begin position="9"/>
        <end position="239"/>
    </location>
</feature>
<dbReference type="EMBL" id="JAQFWQ010000020">
    <property type="protein sequence ID" value="MDA2810849.1"/>
    <property type="molecule type" value="Genomic_DNA"/>
</dbReference>
<comment type="caution">
    <text evidence="5">The sequence shown here is derived from an EMBL/GenBank/DDBJ whole genome shotgun (WGS) entry which is preliminary data.</text>
</comment>
<dbReference type="RefSeq" id="WP_270685204.1">
    <property type="nucleotide sequence ID" value="NZ_JAQFWQ010000020.1"/>
</dbReference>
<accession>A0ABT4U1M1</accession>
<dbReference type="PANTHER" id="PTHR43335">
    <property type="entry name" value="ABC TRANSPORTER, ATP-BINDING PROTEIN"/>
    <property type="match status" value="1"/>
</dbReference>
<dbReference type="PROSITE" id="PS50893">
    <property type="entry name" value="ABC_TRANSPORTER_2"/>
    <property type="match status" value="1"/>
</dbReference>
<evidence type="ECO:0000313" key="5">
    <source>
        <dbReference type="EMBL" id="MDA2810849.1"/>
    </source>
</evidence>
<feature type="region of interest" description="Disordered" evidence="3">
    <location>
        <begin position="212"/>
        <end position="259"/>
    </location>
</feature>